<dbReference type="InterPro" id="IPR032675">
    <property type="entry name" value="LRR_dom_sf"/>
</dbReference>
<keyword evidence="2 4" id="KW-0732">Signal</keyword>
<evidence type="ECO:0000256" key="2">
    <source>
        <dbReference type="ARBA" id="ARBA00022729"/>
    </source>
</evidence>
<dbReference type="AlphaFoldDB" id="A0AAV2QL61"/>
<proteinExistence type="predicted"/>
<protein>
    <recommendedName>
        <fullName evidence="7">Oplophorus-luciferin 2-monooxygenase non-catalytic subunit</fullName>
    </recommendedName>
</protein>
<evidence type="ECO:0000313" key="6">
    <source>
        <dbReference type="Proteomes" id="UP001497623"/>
    </source>
</evidence>
<keyword evidence="1" id="KW-0433">Leucine-rich repeat</keyword>
<dbReference type="EMBL" id="CAXKWB010008364">
    <property type="protein sequence ID" value="CAL4090870.1"/>
    <property type="molecule type" value="Genomic_DNA"/>
</dbReference>
<accession>A0AAV2QL61</accession>
<keyword evidence="6" id="KW-1185">Reference proteome</keyword>
<dbReference type="GO" id="GO:0016020">
    <property type="term" value="C:membrane"/>
    <property type="evidence" value="ECO:0007669"/>
    <property type="project" value="TreeGrafter"/>
</dbReference>
<evidence type="ECO:0008006" key="7">
    <source>
        <dbReference type="Google" id="ProtNLM"/>
    </source>
</evidence>
<dbReference type="PANTHER" id="PTHR24364:SF18">
    <property type="entry name" value="LP06937P"/>
    <property type="match status" value="1"/>
</dbReference>
<dbReference type="InterPro" id="IPR052286">
    <property type="entry name" value="Wnt_signaling_inhibitor"/>
</dbReference>
<keyword evidence="3" id="KW-0677">Repeat</keyword>
<dbReference type="Pfam" id="PF13855">
    <property type="entry name" value="LRR_8"/>
    <property type="match status" value="1"/>
</dbReference>
<comment type="caution">
    <text evidence="5">The sequence shown here is derived from an EMBL/GenBank/DDBJ whole genome shotgun (WGS) entry which is preliminary data.</text>
</comment>
<gene>
    <name evidence="5" type="ORF">MNOR_LOCUS14132</name>
</gene>
<dbReference type="SUPFAM" id="SSF52058">
    <property type="entry name" value="L domain-like"/>
    <property type="match status" value="1"/>
</dbReference>
<dbReference type="PANTHER" id="PTHR24364">
    <property type="entry name" value="LP06937P"/>
    <property type="match status" value="1"/>
</dbReference>
<organism evidence="5 6">
    <name type="scientific">Meganyctiphanes norvegica</name>
    <name type="common">Northern krill</name>
    <name type="synonym">Thysanopoda norvegica</name>
    <dbReference type="NCBI Taxonomy" id="48144"/>
    <lineage>
        <taxon>Eukaryota</taxon>
        <taxon>Metazoa</taxon>
        <taxon>Ecdysozoa</taxon>
        <taxon>Arthropoda</taxon>
        <taxon>Crustacea</taxon>
        <taxon>Multicrustacea</taxon>
        <taxon>Malacostraca</taxon>
        <taxon>Eumalacostraca</taxon>
        <taxon>Eucarida</taxon>
        <taxon>Euphausiacea</taxon>
        <taxon>Euphausiidae</taxon>
        <taxon>Meganyctiphanes</taxon>
    </lineage>
</organism>
<evidence type="ECO:0000256" key="4">
    <source>
        <dbReference type="SAM" id="SignalP"/>
    </source>
</evidence>
<reference evidence="5 6" key="1">
    <citation type="submission" date="2024-05" db="EMBL/GenBank/DDBJ databases">
        <authorList>
            <person name="Wallberg A."/>
        </authorList>
    </citation>
    <scope>NUCLEOTIDE SEQUENCE [LARGE SCALE GENOMIC DNA]</scope>
</reference>
<feature type="signal peptide" evidence="4">
    <location>
        <begin position="1"/>
        <end position="19"/>
    </location>
</feature>
<dbReference type="Gene3D" id="3.80.10.10">
    <property type="entry name" value="Ribonuclease Inhibitor"/>
    <property type="match status" value="1"/>
</dbReference>
<evidence type="ECO:0000256" key="1">
    <source>
        <dbReference type="ARBA" id="ARBA00022614"/>
    </source>
</evidence>
<evidence type="ECO:0000256" key="3">
    <source>
        <dbReference type="ARBA" id="ARBA00022737"/>
    </source>
</evidence>
<feature type="chain" id="PRO_5043965706" description="Oplophorus-luciferin 2-monooxygenase non-catalytic subunit" evidence="4">
    <location>
        <begin position="20"/>
        <end position="368"/>
    </location>
</feature>
<dbReference type="InterPro" id="IPR001611">
    <property type="entry name" value="Leu-rich_rpt"/>
</dbReference>
<dbReference type="Proteomes" id="UP001497623">
    <property type="component" value="Unassembled WGS sequence"/>
</dbReference>
<sequence length="368" mass="40985">MLGLQGFTLFVIFLAITYSHLSPSNNLQLPNQASVGNQGCPNSTTISPCTCTDHGSYGLSMDCSEVQSEERLKQIFQVQFPMNSFWTFSMVGNKDIKVLAEDIFGSATFEMFHITDGSLETVEDGALTGSKDTAKFMYFLDNKNLTKFPFQNIHEFRILDSFYILSSNISSTSGLSSGSLTQLGLDYNPLELPLPANLLDGLPELVRVSLAGVNLTQLTPGFISHNYHLEELRLEHNNINHLAADTFQSPSRSLRIISVANNHIQDVEHQAFPVVESLTIDLQHNALVYLNASIWRPLTEGHVMLRLGDNPLACDCDLAWLVLDPWNQKYTENGTCDGGVPISWLEPTPFESCWDTQQPIETTDIYLV</sequence>
<dbReference type="PROSITE" id="PS51450">
    <property type="entry name" value="LRR"/>
    <property type="match status" value="1"/>
</dbReference>
<evidence type="ECO:0000313" key="5">
    <source>
        <dbReference type="EMBL" id="CAL4090870.1"/>
    </source>
</evidence>
<name>A0AAV2QL61_MEGNR</name>